<evidence type="ECO:0000313" key="1">
    <source>
        <dbReference type="EMBL" id="CAB4127396.1"/>
    </source>
</evidence>
<sequence length="87" mass="10146">MQIFIVTAYRLGNKECHSYVLGAFDNKKTAIEQAKLEKEWRGGKYDCEVICMELNESLKYKNYEVVYKMPYPEQYNEESSSKGGENS</sequence>
<reference evidence="1" key="1">
    <citation type="submission" date="2020-04" db="EMBL/GenBank/DDBJ databases">
        <authorList>
            <person name="Chiriac C."/>
            <person name="Salcher M."/>
            <person name="Ghai R."/>
            <person name="Kavagutti S V."/>
        </authorList>
    </citation>
    <scope>NUCLEOTIDE SEQUENCE</scope>
</reference>
<accession>A0A6J5L290</accession>
<name>A0A6J5L290_9CAUD</name>
<dbReference type="EMBL" id="LR796208">
    <property type="protein sequence ID" value="CAB4127396.1"/>
    <property type="molecule type" value="Genomic_DNA"/>
</dbReference>
<protein>
    <submittedName>
        <fullName evidence="1">Uncharacterized protein</fullName>
    </submittedName>
</protein>
<organism evidence="1">
    <name type="scientific">uncultured Caudovirales phage</name>
    <dbReference type="NCBI Taxonomy" id="2100421"/>
    <lineage>
        <taxon>Viruses</taxon>
        <taxon>Duplodnaviria</taxon>
        <taxon>Heunggongvirae</taxon>
        <taxon>Uroviricota</taxon>
        <taxon>Caudoviricetes</taxon>
        <taxon>Peduoviridae</taxon>
        <taxon>Maltschvirus</taxon>
        <taxon>Maltschvirus maltsch</taxon>
    </lineage>
</organism>
<gene>
    <name evidence="1" type="ORF">UFOVP84_166</name>
</gene>
<proteinExistence type="predicted"/>